<dbReference type="Proteomes" id="UP001385951">
    <property type="component" value="Unassembled WGS sequence"/>
</dbReference>
<dbReference type="AlphaFoldDB" id="A0AAW0FID8"/>
<gene>
    <name evidence="1" type="ORF">QCA50_016963</name>
</gene>
<accession>A0AAW0FID8</accession>
<evidence type="ECO:0000313" key="2">
    <source>
        <dbReference type="Proteomes" id="UP001385951"/>
    </source>
</evidence>
<comment type="caution">
    <text evidence="1">The sequence shown here is derived from an EMBL/GenBank/DDBJ whole genome shotgun (WGS) entry which is preliminary data.</text>
</comment>
<sequence length="784" mass="88922">MTTILETGGGTPILPHHQALNISVGCQPTCGAEVILWRASWIIREMILLAPSGMTDEETRIYYQALSRYVMAYRKKAEAQVEKEKTEGTTRYPLIVYTYFNAHFDIRDSTLSAEEKRGSYITRTLRLDEALAARIGLSRICLSLPLRLGPYFRDIVRYEDMVWVNIVDYYNEKRLSLGQPLLTLMTSTGINQRSQVWTELYIYWKLEWVFQLPPPVPEHSPDVFNIPLRWDLCDGYDSGYQDEDNLQRQSESRMNQSWDIQWDNYSTFVFRVLADWEKGIDQSAPVEALSHPRGLYQPVDEAKVTVLHAKTQSFEEQRALSLLWDYPEGVGKRMVDICDGWDENAPHPPELFLETQHPFITWMNEEQFSPSPCDACLEALEPCIISLNVMTGCFACNSGRKICSLCPRQSGKQIVPKEWYRWLTLIHHAATVLSLTSKDGPIEVLPDYSGVVFPFITEEIFDGKDLPLGSLRARWKTIRGEADAFTTWKDRYRMLRAVGKNRPVRGLWPYLGDNEEVTGKIMQIYNDLKSREIPIDGCQGYTFGYQSEPELALNMLSSWTSASAGSATDEFLVGIYSKGVTTLESQLDNMITFRNLSSTSKQQQSKDVQEMNEQLANFTQTSVTKVQTRRNEDLDDLIAETSVISTNLTGIRTTCENTNVLLDKATRAIAWQNSAIGRLGQLVKAHYPTQPSSVNLRPPTDLVRQTQDIVVVAVQQEFKRLAGLTASAIIVADSPPDPPSATLQPVQPDETNSLILEKYDAKISSNLSRIDRLSPLEEGEIEEV</sequence>
<evidence type="ECO:0000313" key="1">
    <source>
        <dbReference type="EMBL" id="KAK7680017.1"/>
    </source>
</evidence>
<protein>
    <submittedName>
        <fullName evidence="1">Uncharacterized protein</fullName>
    </submittedName>
</protein>
<name>A0AAW0FID8_9APHY</name>
<keyword evidence="2" id="KW-1185">Reference proteome</keyword>
<proteinExistence type="predicted"/>
<organism evidence="1 2">
    <name type="scientific">Cerrena zonata</name>
    <dbReference type="NCBI Taxonomy" id="2478898"/>
    <lineage>
        <taxon>Eukaryota</taxon>
        <taxon>Fungi</taxon>
        <taxon>Dikarya</taxon>
        <taxon>Basidiomycota</taxon>
        <taxon>Agaricomycotina</taxon>
        <taxon>Agaricomycetes</taxon>
        <taxon>Polyporales</taxon>
        <taxon>Cerrenaceae</taxon>
        <taxon>Cerrena</taxon>
    </lineage>
</organism>
<reference evidence="1 2" key="1">
    <citation type="submission" date="2022-09" db="EMBL/GenBank/DDBJ databases">
        <authorList>
            <person name="Palmer J.M."/>
        </authorList>
    </citation>
    <scope>NUCLEOTIDE SEQUENCE [LARGE SCALE GENOMIC DNA]</scope>
    <source>
        <strain evidence="1 2">DSM 7382</strain>
    </source>
</reference>
<dbReference type="EMBL" id="JASBNA010000053">
    <property type="protein sequence ID" value="KAK7680017.1"/>
    <property type="molecule type" value="Genomic_DNA"/>
</dbReference>